<name>A0A1U9NQG8_9BACT</name>
<dbReference type="KEGG" id="alus:STSP2_03267"/>
<dbReference type="STRING" id="1936003.STSP2_03267"/>
<evidence type="ECO:0000313" key="1">
    <source>
        <dbReference type="EMBL" id="AQT70065.1"/>
    </source>
</evidence>
<dbReference type="RefSeq" id="WP_146663688.1">
    <property type="nucleotide sequence ID" value="NZ_CP019791.1"/>
</dbReference>
<dbReference type="EMBL" id="CP019791">
    <property type="protein sequence ID" value="AQT70065.1"/>
    <property type="molecule type" value="Genomic_DNA"/>
</dbReference>
<proteinExistence type="predicted"/>
<dbReference type="Proteomes" id="UP000189674">
    <property type="component" value="Chromosome"/>
</dbReference>
<gene>
    <name evidence="1" type="ORF">STSP2_03267</name>
</gene>
<keyword evidence="2" id="KW-1185">Reference proteome</keyword>
<organism evidence="1 2">
    <name type="scientific">Anaerohalosphaera lusitana</name>
    <dbReference type="NCBI Taxonomy" id="1936003"/>
    <lineage>
        <taxon>Bacteria</taxon>
        <taxon>Pseudomonadati</taxon>
        <taxon>Planctomycetota</taxon>
        <taxon>Phycisphaerae</taxon>
        <taxon>Sedimentisphaerales</taxon>
        <taxon>Anaerohalosphaeraceae</taxon>
        <taxon>Anaerohalosphaera</taxon>
    </lineage>
</organism>
<reference evidence="2" key="1">
    <citation type="submission" date="2017-02" db="EMBL/GenBank/DDBJ databases">
        <title>Comparative genomics and description of representatives of a novel lineage of planctomycetes thriving in anoxic sediments.</title>
        <authorList>
            <person name="Spring S."/>
            <person name="Bunk B."/>
            <person name="Sproer C."/>
        </authorList>
    </citation>
    <scope>NUCLEOTIDE SEQUENCE [LARGE SCALE GENOMIC DNA]</scope>
    <source>
        <strain evidence="2">ST-NAGAB-D1</strain>
    </source>
</reference>
<sequence length="249" mass="29471">METDALVRSRRYLYYCYMDYILKEGREPTFEEYRHDYRRDVGTGAEDEEDIKRLNYVYETNIEKMRRYSYGSLGQKIEQMGQKLGLTQDDVNRMSSYDRKLYLREVAITAVWIELCLTNADYLGKKKWWSLNKAQHYGRELTVPMTSLENFIRCMQEKGLNKNGCNPRKAKALRELLAEHGWIQCVDDSVIIASQNGGKGGRARRYVLLPEHPGYKRFERIVGKERIEHWQEFREEQLICRGNRGLRAG</sequence>
<accession>A0A1U9NQG8</accession>
<evidence type="ECO:0000313" key="2">
    <source>
        <dbReference type="Proteomes" id="UP000189674"/>
    </source>
</evidence>
<dbReference type="AlphaFoldDB" id="A0A1U9NQG8"/>
<protein>
    <submittedName>
        <fullName evidence="1">Uncharacterized protein</fullName>
    </submittedName>
</protein>